<dbReference type="AlphaFoldDB" id="A0A0F9Q3Y8"/>
<sequence length="72" mass="7728">MALALTPLIRDPDSRVFVHCYDEGDGSLAAGQRIRIQAGSAGSPVTLLDETVPAGKKWTNIQLQFQAEESDA</sequence>
<evidence type="ECO:0000313" key="1">
    <source>
        <dbReference type="EMBL" id="KKN31682.1"/>
    </source>
</evidence>
<reference evidence="1" key="1">
    <citation type="journal article" date="2015" name="Nature">
        <title>Complex archaea that bridge the gap between prokaryotes and eukaryotes.</title>
        <authorList>
            <person name="Spang A."/>
            <person name="Saw J.H."/>
            <person name="Jorgensen S.L."/>
            <person name="Zaremba-Niedzwiedzka K."/>
            <person name="Martijn J."/>
            <person name="Lind A.E."/>
            <person name="van Eijk R."/>
            <person name="Schleper C."/>
            <person name="Guy L."/>
            <person name="Ettema T.J."/>
        </authorList>
    </citation>
    <scope>NUCLEOTIDE SEQUENCE</scope>
</reference>
<name>A0A0F9Q3Y8_9ZZZZ</name>
<organism evidence="1">
    <name type="scientific">marine sediment metagenome</name>
    <dbReference type="NCBI Taxonomy" id="412755"/>
    <lineage>
        <taxon>unclassified sequences</taxon>
        <taxon>metagenomes</taxon>
        <taxon>ecological metagenomes</taxon>
    </lineage>
</organism>
<accession>A0A0F9Q3Y8</accession>
<gene>
    <name evidence="1" type="ORF">LCGC14_0821470</name>
</gene>
<protein>
    <submittedName>
        <fullName evidence="1">Uncharacterized protein</fullName>
    </submittedName>
</protein>
<comment type="caution">
    <text evidence="1">The sequence shown here is derived from an EMBL/GenBank/DDBJ whole genome shotgun (WGS) entry which is preliminary data.</text>
</comment>
<dbReference type="EMBL" id="LAZR01002309">
    <property type="protein sequence ID" value="KKN31682.1"/>
    <property type="molecule type" value="Genomic_DNA"/>
</dbReference>
<proteinExistence type="predicted"/>